<feature type="domain" description="Copper amine oxidase-like N-terminal" evidence="2">
    <location>
        <begin position="33"/>
        <end position="144"/>
    </location>
</feature>
<dbReference type="EMBL" id="VSDO01000003">
    <property type="protein sequence ID" value="TYA12229.1"/>
    <property type="molecule type" value="Genomic_DNA"/>
</dbReference>
<dbReference type="Proteomes" id="UP000325218">
    <property type="component" value="Unassembled WGS sequence"/>
</dbReference>
<dbReference type="Pfam" id="PF07833">
    <property type="entry name" value="Cu_amine_oxidN1"/>
    <property type="match status" value="1"/>
</dbReference>
<comment type="caution">
    <text evidence="3">The sequence shown here is derived from an EMBL/GenBank/DDBJ whole genome shotgun (WGS) entry which is preliminary data.</text>
</comment>
<gene>
    <name evidence="3" type="ORF">FRY98_16080</name>
</gene>
<evidence type="ECO:0000256" key="1">
    <source>
        <dbReference type="SAM" id="SignalP"/>
    </source>
</evidence>
<organism evidence="3 4">
    <name type="scientific">Paenibacillus faecis</name>
    <dbReference type="NCBI Taxonomy" id="862114"/>
    <lineage>
        <taxon>Bacteria</taxon>
        <taxon>Bacillati</taxon>
        <taxon>Bacillota</taxon>
        <taxon>Bacilli</taxon>
        <taxon>Bacillales</taxon>
        <taxon>Paenibacillaceae</taxon>
        <taxon>Paenibacillus</taxon>
    </lineage>
</organism>
<accession>A0A5D0CQI5</accession>
<evidence type="ECO:0000313" key="3">
    <source>
        <dbReference type="EMBL" id="TYA12229.1"/>
    </source>
</evidence>
<evidence type="ECO:0000313" key="4">
    <source>
        <dbReference type="Proteomes" id="UP000325218"/>
    </source>
</evidence>
<reference evidence="3 4" key="1">
    <citation type="submission" date="2019-08" db="EMBL/GenBank/DDBJ databases">
        <title>Genome sequencing of Paenibacillus faecis DSM 23593(T).</title>
        <authorList>
            <person name="Kook J.-K."/>
            <person name="Park S.-N."/>
            <person name="Lim Y.K."/>
        </authorList>
    </citation>
    <scope>NUCLEOTIDE SEQUENCE [LARGE SCALE GENOMIC DNA]</scope>
    <source>
        <strain evidence="3 4">DSM 23593</strain>
    </source>
</reference>
<dbReference type="AlphaFoldDB" id="A0A5D0CQI5"/>
<dbReference type="InterPro" id="IPR012854">
    <property type="entry name" value="Cu_amine_oxidase-like_N"/>
</dbReference>
<feature type="signal peptide" evidence="1">
    <location>
        <begin position="1"/>
        <end position="23"/>
    </location>
</feature>
<dbReference type="InterPro" id="IPR036582">
    <property type="entry name" value="Mao_N_sf"/>
</dbReference>
<dbReference type="OrthoDB" id="2005648at2"/>
<feature type="chain" id="PRO_5022911556" evidence="1">
    <location>
        <begin position="24"/>
        <end position="330"/>
    </location>
</feature>
<dbReference type="RefSeq" id="WP_148453748.1">
    <property type="nucleotide sequence ID" value="NZ_VSDO01000003.1"/>
</dbReference>
<protein>
    <submittedName>
        <fullName evidence="3">Copper amine oxidase N-terminal domain-containing protein</fullName>
    </submittedName>
</protein>
<keyword evidence="4" id="KW-1185">Reference proteome</keyword>
<name>A0A5D0CQI5_9BACL</name>
<dbReference type="Gene3D" id="3.30.457.10">
    <property type="entry name" value="Copper amine oxidase-like, N-terminal domain"/>
    <property type="match status" value="1"/>
</dbReference>
<proteinExistence type="predicted"/>
<dbReference type="SUPFAM" id="SSF55383">
    <property type="entry name" value="Copper amine oxidase, domain N"/>
    <property type="match status" value="1"/>
</dbReference>
<keyword evidence="1" id="KW-0732">Signal</keyword>
<evidence type="ECO:0000259" key="2">
    <source>
        <dbReference type="Pfam" id="PF07833"/>
    </source>
</evidence>
<sequence>MKKWMAASVVLALLAAGGTNVHAAAQQASPQLVIKGTPVKSDAAPVIKSGRVLVPIRVVTEMLGGKVTWNTPEQTVSLRKWTDTIQLTLDKQTAVINRPGESKPETRQLEAPARLVNGRIYVPLRFVSEAFGYPVDWDGTTARVKSPLSMKEQEILASGSLEDARQLVKKQLLSGTVHYKHEALVYSYESEYRETTFLFPEGEALRGYMIQGDTIMRFEFKEDFPLAVWQARVKEGDKTTSVLQGHWTKAIGENPSIKKAFFTYTSGGWGDSFNEETGWIDPQGEYSQLGYKRLVGGEVEMSHGTIAYAQTHEKRQETVKFNKTGGAGKP</sequence>